<evidence type="ECO:0000256" key="3">
    <source>
        <dbReference type="ARBA" id="ARBA00022449"/>
    </source>
</evidence>
<name>A0ABQ8SYA2_PERAM</name>
<feature type="transmembrane region" description="Helical" evidence="9">
    <location>
        <begin position="579"/>
        <end position="601"/>
    </location>
</feature>
<accession>A0ABQ8SYA2</accession>
<evidence type="ECO:0000256" key="9">
    <source>
        <dbReference type="SAM" id="Phobius"/>
    </source>
</evidence>
<evidence type="ECO:0000256" key="7">
    <source>
        <dbReference type="ARBA" id="ARBA00023136"/>
    </source>
</evidence>
<dbReference type="InterPro" id="IPR051359">
    <property type="entry name" value="CaCA_antiporter"/>
</dbReference>
<keyword evidence="4" id="KW-0106">Calcium</keyword>
<evidence type="ECO:0000256" key="2">
    <source>
        <dbReference type="ARBA" id="ARBA00022448"/>
    </source>
</evidence>
<feature type="transmembrane region" description="Helical" evidence="9">
    <location>
        <begin position="607"/>
        <end position="626"/>
    </location>
</feature>
<evidence type="ECO:0000256" key="4">
    <source>
        <dbReference type="ARBA" id="ARBA00022568"/>
    </source>
</evidence>
<comment type="caution">
    <text evidence="12">The sequence shown here is derived from an EMBL/GenBank/DDBJ whole genome shotgun (WGS) entry which is preliminary data.</text>
</comment>
<feature type="transmembrane region" description="Helical" evidence="9">
    <location>
        <begin position="437"/>
        <end position="457"/>
    </location>
</feature>
<evidence type="ECO:0000256" key="8">
    <source>
        <dbReference type="SAM" id="MobiDB-lite"/>
    </source>
</evidence>
<comment type="subcellular location">
    <subcellularLocation>
        <location evidence="1">Membrane</location>
        <topology evidence="1">Multi-pass membrane protein</topology>
    </subcellularLocation>
</comment>
<dbReference type="InterPro" id="IPR044880">
    <property type="entry name" value="NCX_ion-bd_dom_sf"/>
</dbReference>
<evidence type="ECO:0000313" key="13">
    <source>
        <dbReference type="Proteomes" id="UP001148838"/>
    </source>
</evidence>
<dbReference type="EMBL" id="JAJSOF020000017">
    <property type="protein sequence ID" value="KAJ4439198.1"/>
    <property type="molecule type" value="Genomic_DNA"/>
</dbReference>
<gene>
    <name evidence="12" type="ORF">ANN_07315</name>
</gene>
<reference evidence="12 13" key="1">
    <citation type="journal article" date="2022" name="Allergy">
        <title>Genome assembly and annotation of Periplaneta americana reveal a comprehensive cockroach allergen profile.</title>
        <authorList>
            <person name="Wang L."/>
            <person name="Xiong Q."/>
            <person name="Saelim N."/>
            <person name="Wang L."/>
            <person name="Nong W."/>
            <person name="Wan A.T."/>
            <person name="Shi M."/>
            <person name="Liu X."/>
            <person name="Cao Q."/>
            <person name="Hui J.H.L."/>
            <person name="Sookrung N."/>
            <person name="Leung T.F."/>
            <person name="Tungtrongchitr A."/>
            <person name="Tsui S.K.W."/>
        </authorList>
    </citation>
    <scope>NUCLEOTIDE SEQUENCE [LARGE SCALE GENOMIC DNA]</scope>
    <source>
        <strain evidence="12">PWHHKU_190912</strain>
    </source>
</reference>
<feature type="transmembrane region" description="Helical" evidence="9">
    <location>
        <begin position="469"/>
        <end position="486"/>
    </location>
</feature>
<dbReference type="Proteomes" id="UP001148838">
    <property type="component" value="Unassembled WGS sequence"/>
</dbReference>
<keyword evidence="13" id="KW-1185">Reference proteome</keyword>
<protein>
    <recommendedName>
        <fullName evidence="11">Sodium/calcium exchanger membrane region domain-containing protein</fullName>
    </recommendedName>
</protein>
<feature type="chain" id="PRO_5046188375" description="Sodium/calcium exchanger membrane region domain-containing protein" evidence="10">
    <location>
        <begin position="25"/>
        <end position="712"/>
    </location>
</feature>
<keyword evidence="2" id="KW-0813">Transport</keyword>
<feature type="transmembrane region" description="Helical" evidence="9">
    <location>
        <begin position="218"/>
        <end position="237"/>
    </location>
</feature>
<evidence type="ECO:0000313" key="12">
    <source>
        <dbReference type="EMBL" id="KAJ4439198.1"/>
    </source>
</evidence>
<feature type="transmembrane region" description="Helical" evidence="9">
    <location>
        <begin position="161"/>
        <end position="181"/>
    </location>
</feature>
<feature type="domain" description="Sodium/calcium exchanger membrane region" evidence="11">
    <location>
        <begin position="97"/>
        <end position="236"/>
    </location>
</feature>
<dbReference type="Pfam" id="PF01699">
    <property type="entry name" value="Na_Ca_ex"/>
    <property type="match status" value="2"/>
</dbReference>
<dbReference type="InterPro" id="IPR036397">
    <property type="entry name" value="RNaseH_sf"/>
</dbReference>
<evidence type="ECO:0000256" key="1">
    <source>
        <dbReference type="ARBA" id="ARBA00004141"/>
    </source>
</evidence>
<evidence type="ECO:0000259" key="11">
    <source>
        <dbReference type="Pfam" id="PF01699"/>
    </source>
</evidence>
<feature type="transmembrane region" description="Helical" evidence="9">
    <location>
        <begin position="535"/>
        <end position="558"/>
    </location>
</feature>
<feature type="domain" description="Sodium/calcium exchanger membrane region" evidence="11">
    <location>
        <begin position="471"/>
        <end position="623"/>
    </location>
</feature>
<keyword evidence="4" id="KW-0109">Calcium transport</keyword>
<dbReference type="Gene3D" id="3.30.420.10">
    <property type="entry name" value="Ribonuclease H-like superfamily/Ribonuclease H"/>
    <property type="match status" value="1"/>
</dbReference>
<keyword evidence="10" id="KW-0732">Signal</keyword>
<feature type="transmembrane region" description="Helical" evidence="9">
    <location>
        <begin position="119"/>
        <end position="141"/>
    </location>
</feature>
<feature type="signal peptide" evidence="10">
    <location>
        <begin position="1"/>
        <end position="24"/>
    </location>
</feature>
<evidence type="ECO:0000256" key="5">
    <source>
        <dbReference type="ARBA" id="ARBA00022692"/>
    </source>
</evidence>
<evidence type="ECO:0000256" key="6">
    <source>
        <dbReference type="ARBA" id="ARBA00022989"/>
    </source>
</evidence>
<keyword evidence="3" id="KW-0050">Antiport</keyword>
<keyword evidence="4" id="KW-0406">Ion transport</keyword>
<dbReference type="Gene3D" id="1.20.1420.30">
    <property type="entry name" value="NCX, central ion-binding region"/>
    <property type="match status" value="2"/>
</dbReference>
<feature type="transmembrane region" description="Helical" evidence="9">
    <location>
        <begin position="493"/>
        <end position="515"/>
    </location>
</feature>
<keyword evidence="5 9" id="KW-0812">Transmembrane</keyword>
<dbReference type="PANTHER" id="PTHR12266:SF0">
    <property type="entry name" value="MITOCHONDRIAL SODIUM_CALCIUM EXCHANGER PROTEIN"/>
    <property type="match status" value="1"/>
</dbReference>
<dbReference type="PANTHER" id="PTHR12266">
    <property type="entry name" value="NA+/CA2+ K+ INDEPENDENT EXCHANGER"/>
    <property type="match status" value="1"/>
</dbReference>
<proteinExistence type="predicted"/>
<dbReference type="InterPro" id="IPR004837">
    <property type="entry name" value="NaCa_Exmemb"/>
</dbReference>
<feature type="transmembrane region" description="Helical" evidence="9">
    <location>
        <begin position="87"/>
        <end position="107"/>
    </location>
</feature>
<sequence length="712" mass="79079">MARMWLCKLSVLLFAICVIPAANCDEGNITYELAPHGILEKDSCYYIHHVDFEQRCQFVKDTQDCIDTDDSFILYTRILFCYFRTELLLYLGAFILFVWLLCLFLVLGVTADTFFCPSLAVLAAALKLSENMAGVTVLAFGNGAPDIFTTIRGVDIGNTELVYNEIMGGGLFVTLFVVGMLCVKTPFRLEGRLFLRDCSFYIIAVGWSFWCLKQDTVSLWQSLMFLLLYCVYLVVIVSKRREDKKKTLKKVLEIQMKEKASEPQELTDKTREVHFRGRASDDVDPEEGPSSLRKAVDEVAPPVPRRSRLSSRTSLRDLAIHLERQSLMSQLDMLGEEMEEEWIPEEGAEEKSLVKEFLYDMIPVDIEEWSSMNLAEKVASCLKAPFIIVLKLVIPVVNHTLVKNGWSKLLNTLNCVIWPLYTVAATRTAMIEIIPGVPLVIPAFMFGSSLGVLVMMTSKKSRPPVYHPVFAFIGFFSSVVTVYLVASEVVSALNTIGVLLSISDTTLGITVLAWGNSVGDFITTLSLASAGYPRMGFAGCYGGPLFNLLLGLGLALTMKIVQNGIVGNGYHVKVELGSLAANIILYLVSGLVSALVILPTLNYEARASVGCHLLLVYFLFTIRIFLNELGLIHPLDTTYPQKATYPNEDLEDVTDQVWLQQGGAPAHFAIEVRNFLNNNFLGRLIGRGSARLPVPLPWPPRSPDLTTACGST</sequence>
<evidence type="ECO:0000256" key="10">
    <source>
        <dbReference type="SAM" id="SignalP"/>
    </source>
</evidence>
<organism evidence="12 13">
    <name type="scientific">Periplaneta americana</name>
    <name type="common">American cockroach</name>
    <name type="synonym">Blatta americana</name>
    <dbReference type="NCBI Taxonomy" id="6978"/>
    <lineage>
        <taxon>Eukaryota</taxon>
        <taxon>Metazoa</taxon>
        <taxon>Ecdysozoa</taxon>
        <taxon>Arthropoda</taxon>
        <taxon>Hexapoda</taxon>
        <taxon>Insecta</taxon>
        <taxon>Pterygota</taxon>
        <taxon>Neoptera</taxon>
        <taxon>Polyneoptera</taxon>
        <taxon>Dictyoptera</taxon>
        <taxon>Blattodea</taxon>
        <taxon>Blattoidea</taxon>
        <taxon>Blattidae</taxon>
        <taxon>Blattinae</taxon>
        <taxon>Periplaneta</taxon>
    </lineage>
</organism>
<keyword evidence="7 9" id="KW-0472">Membrane</keyword>
<keyword evidence="6 9" id="KW-1133">Transmembrane helix</keyword>
<feature type="region of interest" description="Disordered" evidence="8">
    <location>
        <begin position="277"/>
        <end position="300"/>
    </location>
</feature>